<evidence type="ECO:0000259" key="1">
    <source>
        <dbReference type="Pfam" id="PF13614"/>
    </source>
</evidence>
<dbReference type="InterPro" id="IPR025669">
    <property type="entry name" value="AAA_dom"/>
</dbReference>
<proteinExistence type="predicted"/>
<dbReference type="Pfam" id="PF13614">
    <property type="entry name" value="AAA_31"/>
    <property type="match status" value="1"/>
</dbReference>
<name>A0ABT3X0C7_9BACL</name>
<dbReference type="PANTHER" id="PTHR13696:SF99">
    <property type="entry name" value="COBYRINIC ACID AC-DIAMIDE SYNTHASE"/>
    <property type="match status" value="1"/>
</dbReference>
<reference evidence="2 3" key="1">
    <citation type="submission" date="2022-11" db="EMBL/GenBank/DDBJ databases">
        <title>Study of microbial diversity in lake waters.</title>
        <authorList>
            <person name="Zhang J."/>
        </authorList>
    </citation>
    <scope>NUCLEOTIDE SEQUENCE [LARGE SCALE GENOMIC DNA]</scope>
    <source>
        <strain evidence="2 3">DT12</strain>
    </source>
</reference>
<dbReference type="SUPFAM" id="SSF52540">
    <property type="entry name" value="P-loop containing nucleoside triphosphate hydrolases"/>
    <property type="match status" value="1"/>
</dbReference>
<dbReference type="Gene3D" id="3.40.50.300">
    <property type="entry name" value="P-loop containing nucleotide triphosphate hydrolases"/>
    <property type="match status" value="1"/>
</dbReference>
<dbReference type="InterPro" id="IPR027417">
    <property type="entry name" value="P-loop_NTPase"/>
</dbReference>
<dbReference type="Proteomes" id="UP001208017">
    <property type="component" value="Unassembled WGS sequence"/>
</dbReference>
<accession>A0ABT3X0C7</accession>
<dbReference type="CDD" id="cd02042">
    <property type="entry name" value="ParAB_family"/>
    <property type="match status" value="1"/>
</dbReference>
<sequence length="254" mass="27575">MVALAMEKGGVAKTTSAVNIAAALALKGKRVLLVDSDPQANATAACYSKELEGDLYTVYGEDELTAEALMNNVIVETEHGFHLLPSSRDLSGIEGEALLKDNPAYGLLLAKTLEPVRDLFEYIIIDSPPNLGTLTANALVAATDVMIPLQPEMHAVDGLGSLIDTISKVRVLNPYLNIAGIFLTMVERNSLHRDIEEDARSSLTEMGVKVFDTKIKRTIKFGQAADRGRPAVLEFPKHHSVRAYLDLVEEAFDV</sequence>
<dbReference type="InterPro" id="IPR050678">
    <property type="entry name" value="DNA_Partitioning_ATPase"/>
</dbReference>
<comment type="caution">
    <text evidence="2">The sequence shown here is derived from an EMBL/GenBank/DDBJ whole genome shotgun (WGS) entry which is preliminary data.</text>
</comment>
<dbReference type="PANTHER" id="PTHR13696">
    <property type="entry name" value="P-LOOP CONTAINING NUCLEOSIDE TRIPHOSPHATE HYDROLASE"/>
    <property type="match status" value="1"/>
</dbReference>
<gene>
    <name evidence="2" type="ORF">OS242_10345</name>
</gene>
<keyword evidence="3" id="KW-1185">Reference proteome</keyword>
<dbReference type="EMBL" id="JAPMLT010000004">
    <property type="protein sequence ID" value="MCX7570363.1"/>
    <property type="molecule type" value="Genomic_DNA"/>
</dbReference>
<organism evidence="2 3">
    <name type="scientific">Tumebacillus lacus</name>
    <dbReference type="NCBI Taxonomy" id="2995335"/>
    <lineage>
        <taxon>Bacteria</taxon>
        <taxon>Bacillati</taxon>
        <taxon>Bacillota</taxon>
        <taxon>Bacilli</taxon>
        <taxon>Bacillales</taxon>
        <taxon>Alicyclobacillaceae</taxon>
        <taxon>Tumebacillus</taxon>
    </lineage>
</organism>
<feature type="domain" description="AAA" evidence="1">
    <location>
        <begin position="2"/>
        <end position="177"/>
    </location>
</feature>
<evidence type="ECO:0000313" key="3">
    <source>
        <dbReference type="Proteomes" id="UP001208017"/>
    </source>
</evidence>
<dbReference type="PIRSF" id="PIRSF009320">
    <property type="entry name" value="Nuc_binding_HP_1000"/>
    <property type="match status" value="1"/>
</dbReference>
<protein>
    <submittedName>
        <fullName evidence="2">ParA family protein</fullName>
    </submittedName>
</protein>
<evidence type="ECO:0000313" key="2">
    <source>
        <dbReference type="EMBL" id="MCX7570363.1"/>
    </source>
</evidence>